<dbReference type="GO" id="GO:0008237">
    <property type="term" value="F:metallopeptidase activity"/>
    <property type="evidence" value="ECO:0007669"/>
    <property type="project" value="InterPro"/>
</dbReference>
<evidence type="ECO:0000256" key="1">
    <source>
        <dbReference type="SAM" id="SignalP"/>
    </source>
</evidence>
<protein>
    <recommendedName>
        <fullName evidence="4">Lysine-specific metallo-endopeptidase domain-containing protein</fullName>
    </recommendedName>
</protein>
<proteinExistence type="predicted"/>
<comment type="caution">
    <text evidence="2">The sequence shown here is derived from an EMBL/GenBank/DDBJ whole genome shotgun (WGS) entry which is preliminary data.</text>
</comment>
<sequence>MASFLALLLRGLVCTSSLTTVFGIQFDDIYEVIGPNSPSPKYGVCDAGQASEIEGYYQDLVDLVDAGLRLFADFRVRASTETDRGAAIRQEIALETIVAFFGIYPGNSNPNDGIGAYDTGLNGAENARIAYVEDVLQRTSDLLTNGPSGSDPKVTVHCGDDWLLIFGPEDDYVDPATGQHYPDPHGVPYTFEDFPSLRPRFYDRNIQGQEVRNQNWAIYTLPIPSRFVIEADPDVDPDSEGPEERTFCDDGDEGFSFSDWRAITLCQYLFDGANQANLFRGSIPQPGQGYNTLAYRYSRSSVFLHETIHQILGPDNNRVGVEEIYGASNCLTHARSDRDRVLGNPESWMYFCVAAFSSEQARNYNGQYVSYATGTGVLLT</sequence>
<dbReference type="Proteomes" id="UP001365542">
    <property type="component" value="Unassembled WGS sequence"/>
</dbReference>
<accession>A0AAV9WVZ8</accession>
<evidence type="ECO:0008006" key="4">
    <source>
        <dbReference type="Google" id="ProtNLM"/>
    </source>
</evidence>
<reference evidence="2 3" key="1">
    <citation type="submission" date="2019-10" db="EMBL/GenBank/DDBJ databases">
        <authorList>
            <person name="Palmer J.M."/>
        </authorList>
    </citation>
    <scope>NUCLEOTIDE SEQUENCE [LARGE SCALE GENOMIC DNA]</scope>
    <source>
        <strain evidence="2 3">TWF694</strain>
    </source>
</reference>
<keyword evidence="1" id="KW-0732">Signal</keyword>
<dbReference type="EMBL" id="JAVHJO010000016">
    <property type="protein sequence ID" value="KAK6526561.1"/>
    <property type="molecule type" value="Genomic_DNA"/>
</dbReference>
<dbReference type="AlphaFoldDB" id="A0AAV9WVZ8"/>
<gene>
    <name evidence="2" type="ORF">TWF694_005143</name>
</gene>
<evidence type="ECO:0000313" key="2">
    <source>
        <dbReference type="EMBL" id="KAK6526561.1"/>
    </source>
</evidence>
<keyword evidence="3" id="KW-1185">Reference proteome</keyword>
<feature type="chain" id="PRO_5043664904" description="Lysine-specific metallo-endopeptidase domain-containing protein" evidence="1">
    <location>
        <begin position="24"/>
        <end position="380"/>
    </location>
</feature>
<dbReference type="Gene3D" id="3.40.390.10">
    <property type="entry name" value="Collagenase (Catalytic Domain)"/>
    <property type="match status" value="1"/>
</dbReference>
<name>A0AAV9WVZ8_9PEZI</name>
<dbReference type="InterPro" id="IPR024079">
    <property type="entry name" value="MetalloPept_cat_dom_sf"/>
</dbReference>
<organism evidence="2 3">
    <name type="scientific">Orbilia ellipsospora</name>
    <dbReference type="NCBI Taxonomy" id="2528407"/>
    <lineage>
        <taxon>Eukaryota</taxon>
        <taxon>Fungi</taxon>
        <taxon>Dikarya</taxon>
        <taxon>Ascomycota</taxon>
        <taxon>Pezizomycotina</taxon>
        <taxon>Orbiliomycetes</taxon>
        <taxon>Orbiliales</taxon>
        <taxon>Orbiliaceae</taxon>
        <taxon>Orbilia</taxon>
    </lineage>
</organism>
<evidence type="ECO:0000313" key="3">
    <source>
        <dbReference type="Proteomes" id="UP001365542"/>
    </source>
</evidence>
<feature type="signal peptide" evidence="1">
    <location>
        <begin position="1"/>
        <end position="23"/>
    </location>
</feature>